<name>A0AA36D652_9BILA</name>
<feature type="transmembrane region" description="Helical" evidence="8">
    <location>
        <begin position="59"/>
        <end position="78"/>
    </location>
</feature>
<keyword evidence="6 8" id="KW-1133">Transmembrane helix</keyword>
<evidence type="ECO:0000256" key="5">
    <source>
        <dbReference type="ARBA" id="ARBA00022692"/>
    </source>
</evidence>
<comment type="subcellular location">
    <subcellularLocation>
        <location evidence="1 8">Membrane</location>
        <topology evidence="1 8">Multi-pass membrane protein</topology>
    </subcellularLocation>
</comment>
<keyword evidence="5 8" id="KW-0812">Transmembrane</keyword>
<feature type="transmembrane region" description="Helical" evidence="8">
    <location>
        <begin position="377"/>
        <end position="399"/>
    </location>
</feature>
<protein>
    <recommendedName>
        <fullName evidence="8">Phosphate transporter</fullName>
    </recommendedName>
</protein>
<keyword evidence="4 8" id="KW-0592">Phosphate transport</keyword>
<evidence type="ECO:0000256" key="8">
    <source>
        <dbReference type="RuleBase" id="RU363058"/>
    </source>
</evidence>
<dbReference type="Pfam" id="PF01384">
    <property type="entry name" value="PHO4"/>
    <property type="match status" value="1"/>
</dbReference>
<feature type="non-terminal residue" evidence="9">
    <location>
        <position position="496"/>
    </location>
</feature>
<proteinExistence type="inferred from homology"/>
<feature type="transmembrane region" description="Helical" evidence="8">
    <location>
        <begin position="419"/>
        <end position="452"/>
    </location>
</feature>
<dbReference type="GO" id="GO:0035435">
    <property type="term" value="P:phosphate ion transmembrane transport"/>
    <property type="evidence" value="ECO:0007669"/>
    <property type="project" value="TreeGrafter"/>
</dbReference>
<evidence type="ECO:0000313" key="9">
    <source>
        <dbReference type="EMBL" id="CAJ0581441.1"/>
    </source>
</evidence>
<sequence length="496" mass="53269">MDVITSTATAIILNNPHTLWILIVGFVLAFILGAGMGGNDVANAFGTSVGSKVVTIIQAYMLATVFETAGAMLVGSFVVDTMRKGVVDTTLYDQEQQLFMLGQLAILGGCAAWLMIATVMQMPVSTTHSIVGATIGFSIVCKGLEGIRWIEIGKIVSSWFLSPALSGFLSSSLYLIVDHTVLRKPNALESGYIALPIFYAVCVGVNAFMVVYQGSPALHFDKIPWYAAILISVLIGLLTGFAVHFLAIPRIRRKIRDSHSTSSGTRSNSDGELVNESTVEKRVAAWESLEGTKTMPALTMPGRPASEEPRTGLSWLLPRPGQIEETAVLELFKYIQLFTACFAGFAHGANDVSNAIAPLSALWAIWNKGNQEAPVDWWIVLYGVAAICVGLWLLGHRVIKTVGTEMSEINPASGFTIEFGAAMAALIASKLGLPISTTHCLVGSVVCVGYLRSRENVDWRIFRNIAVSWVVTLPVAGLIGAGIMFLLKTVALDKPS</sequence>
<keyword evidence="3 8" id="KW-0813">Transport</keyword>
<evidence type="ECO:0000256" key="7">
    <source>
        <dbReference type="ARBA" id="ARBA00023136"/>
    </source>
</evidence>
<dbReference type="PANTHER" id="PTHR11101">
    <property type="entry name" value="PHOSPHATE TRANSPORTER"/>
    <property type="match status" value="1"/>
</dbReference>
<evidence type="ECO:0000313" key="10">
    <source>
        <dbReference type="Proteomes" id="UP001177023"/>
    </source>
</evidence>
<gene>
    <name evidence="9" type="ORF">MSPICULIGERA_LOCUS19601</name>
</gene>
<comment type="similarity">
    <text evidence="2 8">Belongs to the inorganic phosphate transporter (PiT) (TC 2.A.20) family.</text>
</comment>
<keyword evidence="7 8" id="KW-0472">Membrane</keyword>
<reference evidence="9" key="1">
    <citation type="submission" date="2023-06" db="EMBL/GenBank/DDBJ databases">
        <authorList>
            <person name="Delattre M."/>
        </authorList>
    </citation>
    <scope>NUCLEOTIDE SEQUENCE</scope>
    <source>
        <strain evidence="9">AF72</strain>
    </source>
</reference>
<dbReference type="PANTHER" id="PTHR11101:SF67">
    <property type="entry name" value="PHOSPHATE TRANSPORTER"/>
    <property type="match status" value="1"/>
</dbReference>
<dbReference type="AlphaFoldDB" id="A0AA36D652"/>
<feature type="transmembrane region" description="Helical" evidence="8">
    <location>
        <begin position="189"/>
        <end position="211"/>
    </location>
</feature>
<evidence type="ECO:0000256" key="2">
    <source>
        <dbReference type="ARBA" id="ARBA00009916"/>
    </source>
</evidence>
<feature type="transmembrane region" description="Helical" evidence="8">
    <location>
        <begin position="464"/>
        <end position="487"/>
    </location>
</feature>
<feature type="transmembrane region" description="Helical" evidence="8">
    <location>
        <begin position="19"/>
        <end position="38"/>
    </location>
</feature>
<comment type="caution">
    <text evidence="9">The sequence shown here is derived from an EMBL/GenBank/DDBJ whole genome shotgun (WGS) entry which is preliminary data.</text>
</comment>
<evidence type="ECO:0000256" key="6">
    <source>
        <dbReference type="ARBA" id="ARBA00022989"/>
    </source>
</evidence>
<dbReference type="Proteomes" id="UP001177023">
    <property type="component" value="Unassembled WGS sequence"/>
</dbReference>
<evidence type="ECO:0000256" key="3">
    <source>
        <dbReference type="ARBA" id="ARBA00022448"/>
    </source>
</evidence>
<feature type="transmembrane region" description="Helical" evidence="8">
    <location>
        <begin position="156"/>
        <end position="177"/>
    </location>
</feature>
<dbReference type="GO" id="GO:0016020">
    <property type="term" value="C:membrane"/>
    <property type="evidence" value="ECO:0007669"/>
    <property type="project" value="UniProtKB-SubCell"/>
</dbReference>
<evidence type="ECO:0000256" key="4">
    <source>
        <dbReference type="ARBA" id="ARBA00022592"/>
    </source>
</evidence>
<comment type="function">
    <text evidence="8">Sodium-phosphate symporter.</text>
</comment>
<feature type="transmembrane region" description="Helical" evidence="8">
    <location>
        <begin position="223"/>
        <end position="248"/>
    </location>
</feature>
<evidence type="ECO:0000256" key="1">
    <source>
        <dbReference type="ARBA" id="ARBA00004141"/>
    </source>
</evidence>
<feature type="transmembrane region" description="Helical" evidence="8">
    <location>
        <begin position="98"/>
        <end position="118"/>
    </location>
</feature>
<keyword evidence="10" id="KW-1185">Reference proteome</keyword>
<accession>A0AA36D652</accession>
<dbReference type="GO" id="GO:0005315">
    <property type="term" value="F:phosphate transmembrane transporter activity"/>
    <property type="evidence" value="ECO:0007669"/>
    <property type="project" value="InterPro"/>
</dbReference>
<organism evidence="9 10">
    <name type="scientific">Mesorhabditis spiculigera</name>
    <dbReference type="NCBI Taxonomy" id="96644"/>
    <lineage>
        <taxon>Eukaryota</taxon>
        <taxon>Metazoa</taxon>
        <taxon>Ecdysozoa</taxon>
        <taxon>Nematoda</taxon>
        <taxon>Chromadorea</taxon>
        <taxon>Rhabditida</taxon>
        <taxon>Rhabditina</taxon>
        <taxon>Rhabditomorpha</taxon>
        <taxon>Rhabditoidea</taxon>
        <taxon>Rhabditidae</taxon>
        <taxon>Mesorhabditinae</taxon>
        <taxon>Mesorhabditis</taxon>
    </lineage>
</organism>
<dbReference type="InterPro" id="IPR001204">
    <property type="entry name" value="Phos_transporter"/>
</dbReference>
<dbReference type="EMBL" id="CATQJA010002663">
    <property type="protein sequence ID" value="CAJ0581441.1"/>
    <property type="molecule type" value="Genomic_DNA"/>
</dbReference>